<dbReference type="OrthoDB" id="9803476at2"/>
<dbReference type="InterPro" id="IPR013538">
    <property type="entry name" value="ASHA1/2-like_C"/>
</dbReference>
<evidence type="ECO:0000256" key="1">
    <source>
        <dbReference type="ARBA" id="ARBA00006817"/>
    </source>
</evidence>
<dbReference type="RefSeq" id="WP_091439372.1">
    <property type="nucleotide sequence ID" value="NZ_BMMJ01000013.1"/>
</dbReference>
<dbReference type="SUPFAM" id="SSF55961">
    <property type="entry name" value="Bet v1-like"/>
    <property type="match status" value="1"/>
</dbReference>
<accession>A0A1C6UU94</accession>
<dbReference type="Gene3D" id="3.30.530.20">
    <property type="match status" value="1"/>
</dbReference>
<comment type="similarity">
    <text evidence="1">Belongs to the AHA1 family.</text>
</comment>
<gene>
    <name evidence="3" type="ORF">GA0070617_3577</name>
</gene>
<dbReference type="AlphaFoldDB" id="A0A1C6UU94"/>
<name>A0A1C6UU94_9ACTN</name>
<dbReference type="STRING" id="683228.GA0070617_3577"/>
<reference evidence="3 4" key="1">
    <citation type="submission" date="2016-06" db="EMBL/GenBank/DDBJ databases">
        <authorList>
            <person name="Kjaerup R.B."/>
            <person name="Dalgaard T.S."/>
            <person name="Juul-Madsen H.R."/>
        </authorList>
    </citation>
    <scope>NUCLEOTIDE SEQUENCE [LARGE SCALE GENOMIC DNA]</scope>
    <source>
        <strain evidence="3 4">DSM 45577</strain>
    </source>
</reference>
<sequence length="157" mass="18001">MQDEQLTTILLDQFIAHPPRRVWQVLTDSEKLARWLMPNDFELAVGRKFTFRGLSVPVVHFGGVVHCEVLDFQTERMLRISWDDHGQNGLRSTVTWRLEPEGTGTRVFLEHEGFDDDDAVQQLSRKLLGGGWLGVLRRLGEVVATTAPLKEHRSNIR</sequence>
<keyword evidence="4" id="KW-1185">Reference proteome</keyword>
<proteinExistence type="inferred from homology"/>
<dbReference type="InterPro" id="IPR023393">
    <property type="entry name" value="START-like_dom_sf"/>
</dbReference>
<dbReference type="EMBL" id="FMIA01000002">
    <property type="protein sequence ID" value="SCL57617.1"/>
    <property type="molecule type" value="Genomic_DNA"/>
</dbReference>
<dbReference type="Pfam" id="PF08327">
    <property type="entry name" value="AHSA1"/>
    <property type="match status" value="1"/>
</dbReference>
<protein>
    <submittedName>
        <fullName evidence="3">Uncharacterized conserved protein YndB, AHSA1/START domain</fullName>
    </submittedName>
</protein>
<organism evidence="3 4">
    <name type="scientific">Micromonospora yangpuensis</name>
    <dbReference type="NCBI Taxonomy" id="683228"/>
    <lineage>
        <taxon>Bacteria</taxon>
        <taxon>Bacillati</taxon>
        <taxon>Actinomycetota</taxon>
        <taxon>Actinomycetes</taxon>
        <taxon>Micromonosporales</taxon>
        <taxon>Micromonosporaceae</taxon>
        <taxon>Micromonospora</taxon>
    </lineage>
</organism>
<evidence type="ECO:0000259" key="2">
    <source>
        <dbReference type="Pfam" id="PF08327"/>
    </source>
</evidence>
<dbReference type="CDD" id="cd07814">
    <property type="entry name" value="SRPBCC_CalC_Aha1-like"/>
    <property type="match status" value="1"/>
</dbReference>
<dbReference type="Proteomes" id="UP000198937">
    <property type="component" value="Unassembled WGS sequence"/>
</dbReference>
<evidence type="ECO:0000313" key="4">
    <source>
        <dbReference type="Proteomes" id="UP000198937"/>
    </source>
</evidence>
<evidence type="ECO:0000313" key="3">
    <source>
        <dbReference type="EMBL" id="SCL57617.1"/>
    </source>
</evidence>
<feature type="domain" description="Activator of Hsp90 ATPase homologue 1/2-like C-terminal" evidence="2">
    <location>
        <begin position="17"/>
        <end position="143"/>
    </location>
</feature>